<dbReference type="AlphaFoldDB" id="X0Y983"/>
<reference evidence="3" key="1">
    <citation type="journal article" date="2014" name="Front. Microbiol.">
        <title>High frequency of phylogenetically diverse reductive dehalogenase-homologous genes in deep subseafloor sedimentary metagenomes.</title>
        <authorList>
            <person name="Kawai M."/>
            <person name="Futagami T."/>
            <person name="Toyoda A."/>
            <person name="Takaki Y."/>
            <person name="Nishi S."/>
            <person name="Hori S."/>
            <person name="Arai W."/>
            <person name="Tsubouchi T."/>
            <person name="Morono Y."/>
            <person name="Uchiyama I."/>
            <person name="Ito T."/>
            <person name="Fujiyama A."/>
            <person name="Inagaki F."/>
            <person name="Takami H."/>
        </authorList>
    </citation>
    <scope>NUCLEOTIDE SEQUENCE</scope>
    <source>
        <strain evidence="3">Expedition CK06-06</strain>
    </source>
</reference>
<feature type="non-terminal residue" evidence="3">
    <location>
        <position position="1"/>
    </location>
</feature>
<dbReference type="Pfam" id="PF12796">
    <property type="entry name" value="Ank_2"/>
    <property type="match status" value="2"/>
</dbReference>
<feature type="non-terminal residue" evidence="3">
    <location>
        <position position="250"/>
    </location>
</feature>
<dbReference type="SMART" id="SM00248">
    <property type="entry name" value="ANK"/>
    <property type="match status" value="5"/>
</dbReference>
<keyword evidence="1" id="KW-0677">Repeat</keyword>
<dbReference type="PANTHER" id="PTHR24166">
    <property type="entry name" value="ROLLING PEBBLES, ISOFORM B"/>
    <property type="match status" value="1"/>
</dbReference>
<keyword evidence="2" id="KW-0040">ANK repeat</keyword>
<dbReference type="PRINTS" id="PR01415">
    <property type="entry name" value="ANKYRIN"/>
</dbReference>
<dbReference type="PROSITE" id="PS50088">
    <property type="entry name" value="ANK_REPEAT"/>
    <property type="match status" value="4"/>
</dbReference>
<proteinExistence type="predicted"/>
<name>X0Y983_9ZZZZ</name>
<dbReference type="PANTHER" id="PTHR24166:SF52">
    <property type="entry name" value="ANKYRIN REPEAT DOMAIN-CONTAINING PROTEIN 65"/>
    <property type="match status" value="1"/>
</dbReference>
<organism evidence="3">
    <name type="scientific">marine sediment metagenome</name>
    <dbReference type="NCBI Taxonomy" id="412755"/>
    <lineage>
        <taxon>unclassified sequences</taxon>
        <taxon>metagenomes</taxon>
        <taxon>ecological metagenomes</taxon>
    </lineage>
</organism>
<dbReference type="EMBL" id="BARS01044181">
    <property type="protein sequence ID" value="GAG33416.1"/>
    <property type="molecule type" value="Genomic_DNA"/>
</dbReference>
<gene>
    <name evidence="3" type="ORF">S01H1_66792</name>
</gene>
<dbReference type="PROSITE" id="PS50297">
    <property type="entry name" value="ANK_REP_REGION"/>
    <property type="match status" value="4"/>
</dbReference>
<evidence type="ECO:0000313" key="3">
    <source>
        <dbReference type="EMBL" id="GAG33416.1"/>
    </source>
</evidence>
<evidence type="ECO:0000256" key="2">
    <source>
        <dbReference type="ARBA" id="ARBA00023043"/>
    </source>
</evidence>
<protein>
    <submittedName>
        <fullName evidence="3">Uncharacterized protein</fullName>
    </submittedName>
</protein>
<sequence length="250" mass="26543">GRLDAAKALVRHGAKLNVFCAAGIGDTAFLRTCLEGDKESAREMATAESQYGLSTTLTPLDYAAINNQVRAAEMLLNAGADPNRASGWQHSALYVAVEKDYRDLAVLLLQRGAKVDVPSGAGGGERPLHVAAAANHLEMIELLLAHGAKVDCRDTSGWTPLFKAAENGCLAAVKVLVAHGADVRARASNGFTVLHEVGRGSNVQGNDAYDVARFLLEKGADVNARTTFGWTPLDKAVDDRINKLMRQHGG</sequence>
<accession>X0Y983</accession>
<evidence type="ECO:0000256" key="1">
    <source>
        <dbReference type="ARBA" id="ARBA00022737"/>
    </source>
</evidence>
<dbReference type="SUPFAM" id="SSF48403">
    <property type="entry name" value="Ankyrin repeat"/>
    <property type="match status" value="1"/>
</dbReference>
<dbReference type="InterPro" id="IPR050889">
    <property type="entry name" value="Dendritic_Spine_Reg/Scaffold"/>
</dbReference>
<comment type="caution">
    <text evidence="3">The sequence shown here is derived from an EMBL/GenBank/DDBJ whole genome shotgun (WGS) entry which is preliminary data.</text>
</comment>
<dbReference type="InterPro" id="IPR036770">
    <property type="entry name" value="Ankyrin_rpt-contain_sf"/>
</dbReference>
<dbReference type="Gene3D" id="1.25.40.20">
    <property type="entry name" value="Ankyrin repeat-containing domain"/>
    <property type="match status" value="1"/>
</dbReference>
<dbReference type="InterPro" id="IPR002110">
    <property type="entry name" value="Ankyrin_rpt"/>
</dbReference>